<dbReference type="InterPro" id="IPR011006">
    <property type="entry name" value="CheY-like_superfamily"/>
</dbReference>
<evidence type="ECO:0000256" key="4">
    <source>
        <dbReference type="ARBA" id="ARBA00012438"/>
    </source>
</evidence>
<dbReference type="SMART" id="SM00387">
    <property type="entry name" value="HATPase_c"/>
    <property type="match status" value="1"/>
</dbReference>
<evidence type="ECO:0000256" key="15">
    <source>
        <dbReference type="ARBA" id="ARBA00030800"/>
    </source>
</evidence>
<dbReference type="CDD" id="cd16917">
    <property type="entry name" value="HATPase_UhpB-NarQ-NarX-like"/>
    <property type="match status" value="1"/>
</dbReference>
<dbReference type="InterPro" id="IPR035965">
    <property type="entry name" value="PAS-like_dom_sf"/>
</dbReference>
<feature type="modified residue" description="4-aspartylphosphate" evidence="16">
    <location>
        <position position="57"/>
    </location>
</feature>
<evidence type="ECO:0000256" key="17">
    <source>
        <dbReference type="SAM" id="Coils"/>
    </source>
</evidence>
<protein>
    <recommendedName>
        <fullName evidence="5">Oxygen sensor histidine kinase NreB</fullName>
        <ecNumber evidence="4">2.7.13.3</ecNumber>
    </recommendedName>
    <alternativeName>
        <fullName evidence="15">Nitrogen regulation protein B</fullName>
    </alternativeName>
</protein>
<comment type="subcellular location">
    <subcellularLocation>
        <location evidence="3">Cytoplasm</location>
    </subcellularLocation>
</comment>
<dbReference type="GO" id="GO:0046872">
    <property type="term" value="F:metal ion binding"/>
    <property type="evidence" value="ECO:0007669"/>
    <property type="project" value="UniProtKB-KW"/>
</dbReference>
<dbReference type="NCBIfam" id="TIGR00229">
    <property type="entry name" value="sensory_box"/>
    <property type="match status" value="1"/>
</dbReference>
<evidence type="ECO:0000256" key="9">
    <source>
        <dbReference type="ARBA" id="ARBA00022723"/>
    </source>
</evidence>
<evidence type="ECO:0000256" key="7">
    <source>
        <dbReference type="ARBA" id="ARBA00022490"/>
    </source>
</evidence>
<accession>A0A4R1BM18</accession>
<dbReference type="SMART" id="SM00091">
    <property type="entry name" value="PAS"/>
    <property type="match status" value="1"/>
</dbReference>
<dbReference type="CDD" id="cd00130">
    <property type="entry name" value="PAS"/>
    <property type="match status" value="1"/>
</dbReference>
<keyword evidence="9" id="KW-0479">Metal-binding</keyword>
<dbReference type="GO" id="GO:0051539">
    <property type="term" value="F:4 iron, 4 sulfur cluster binding"/>
    <property type="evidence" value="ECO:0007669"/>
    <property type="project" value="UniProtKB-KW"/>
</dbReference>
<dbReference type="PANTHER" id="PTHR24421">
    <property type="entry name" value="NITRATE/NITRITE SENSOR PROTEIN NARX-RELATED"/>
    <property type="match status" value="1"/>
</dbReference>
<dbReference type="GO" id="GO:0005737">
    <property type="term" value="C:cytoplasm"/>
    <property type="evidence" value="ECO:0007669"/>
    <property type="project" value="UniProtKB-SubCell"/>
</dbReference>
<keyword evidence="6" id="KW-0004">4Fe-4S</keyword>
<evidence type="ECO:0000259" key="20">
    <source>
        <dbReference type="PROSITE" id="PS50112"/>
    </source>
</evidence>
<feature type="domain" description="PAS" evidence="20">
    <location>
        <begin position="140"/>
        <end position="210"/>
    </location>
</feature>
<dbReference type="RefSeq" id="WP_132689672.1">
    <property type="nucleotide sequence ID" value="NZ_SKBU01000011.1"/>
</dbReference>
<feature type="domain" description="PAC" evidence="21">
    <location>
        <begin position="213"/>
        <end position="263"/>
    </location>
</feature>
<dbReference type="Proteomes" id="UP000295244">
    <property type="component" value="Unassembled WGS sequence"/>
</dbReference>
<reference evidence="22 23" key="1">
    <citation type="submission" date="2019-03" db="EMBL/GenBank/DDBJ databases">
        <title>Whole genome sequence of a novel Rubrobacter taiwanensis strain, isolated from Yellowstone National Park.</title>
        <authorList>
            <person name="Freed S."/>
            <person name="Ramaley R.F."/>
            <person name="Kyndt J.A."/>
        </authorList>
    </citation>
    <scope>NUCLEOTIDE SEQUENCE [LARGE SCALE GENOMIC DNA]</scope>
    <source>
        <strain evidence="22 23">Yellowstone</strain>
    </source>
</reference>
<comment type="caution">
    <text evidence="22">The sequence shown here is derived from an EMBL/GenBank/DDBJ whole genome shotgun (WGS) entry which is preliminary data.</text>
</comment>
<dbReference type="InterPro" id="IPR050482">
    <property type="entry name" value="Sensor_HK_TwoCompSys"/>
</dbReference>
<dbReference type="SUPFAM" id="SSF55874">
    <property type="entry name" value="ATPase domain of HSP90 chaperone/DNA topoisomerase II/histidine kinase"/>
    <property type="match status" value="1"/>
</dbReference>
<dbReference type="InterPro" id="IPR036890">
    <property type="entry name" value="HATPase_C_sf"/>
</dbReference>
<keyword evidence="12" id="KW-0902">Two-component regulatory system</keyword>
<evidence type="ECO:0000256" key="3">
    <source>
        <dbReference type="ARBA" id="ARBA00004496"/>
    </source>
</evidence>
<gene>
    <name evidence="22" type="ORF">E0L93_05640</name>
</gene>
<keyword evidence="16" id="KW-0597">Phosphoprotein</keyword>
<evidence type="ECO:0000256" key="11">
    <source>
        <dbReference type="ARBA" id="ARBA00023004"/>
    </source>
</evidence>
<evidence type="ECO:0000256" key="6">
    <source>
        <dbReference type="ARBA" id="ARBA00022485"/>
    </source>
</evidence>
<dbReference type="PRINTS" id="PR00344">
    <property type="entry name" value="BCTRLSENSOR"/>
</dbReference>
<dbReference type="InterPro" id="IPR000700">
    <property type="entry name" value="PAS-assoc_C"/>
</dbReference>
<dbReference type="InterPro" id="IPR001789">
    <property type="entry name" value="Sig_transdc_resp-reg_receiver"/>
</dbReference>
<dbReference type="Gene3D" id="3.30.450.20">
    <property type="entry name" value="PAS domain"/>
    <property type="match status" value="1"/>
</dbReference>
<dbReference type="InterPro" id="IPR003018">
    <property type="entry name" value="GAF"/>
</dbReference>
<dbReference type="AlphaFoldDB" id="A0A4R1BM18"/>
<comment type="cofactor">
    <cofactor evidence="2">
        <name>[4Fe-4S] cluster</name>
        <dbReference type="ChEBI" id="CHEBI:49883"/>
    </cofactor>
</comment>
<feature type="domain" description="Histidine kinase" evidence="18">
    <location>
        <begin position="440"/>
        <end position="638"/>
    </location>
</feature>
<organism evidence="22 23">
    <name type="scientific">Rubrobacter taiwanensis</name>
    <dbReference type="NCBI Taxonomy" id="185139"/>
    <lineage>
        <taxon>Bacteria</taxon>
        <taxon>Bacillati</taxon>
        <taxon>Actinomycetota</taxon>
        <taxon>Rubrobacteria</taxon>
        <taxon>Rubrobacterales</taxon>
        <taxon>Rubrobacteraceae</taxon>
        <taxon>Rubrobacter</taxon>
    </lineage>
</organism>
<feature type="coiled-coil region" evidence="17">
    <location>
        <begin position="409"/>
        <end position="436"/>
    </location>
</feature>
<dbReference type="PROSITE" id="PS50112">
    <property type="entry name" value="PAS"/>
    <property type="match status" value="1"/>
</dbReference>
<dbReference type="Gene3D" id="3.40.50.2300">
    <property type="match status" value="1"/>
</dbReference>
<proteinExistence type="predicted"/>
<dbReference type="InterPro" id="IPR005467">
    <property type="entry name" value="His_kinase_dom"/>
</dbReference>
<keyword evidence="8" id="KW-0808">Transferase</keyword>
<dbReference type="PROSITE" id="PS50110">
    <property type="entry name" value="RESPONSE_REGULATORY"/>
    <property type="match status" value="1"/>
</dbReference>
<dbReference type="SUPFAM" id="SSF55781">
    <property type="entry name" value="GAF domain-like"/>
    <property type="match status" value="1"/>
</dbReference>
<feature type="domain" description="Response regulatory" evidence="19">
    <location>
        <begin position="6"/>
        <end position="122"/>
    </location>
</feature>
<dbReference type="SMART" id="SM00086">
    <property type="entry name" value="PAC"/>
    <property type="match status" value="1"/>
</dbReference>
<sequence>MVQKIRVLIVEDSEDDTLLLLRELRRGGYAPEHRRVETAGAMEAALEEREWDIVIADHSMPAFSAPEALRILKRRGLDLPFIILSGCIGEDVAVEAMKAGAHDYIVKGDLARLNPAIQRELREAAMRRERRRADEELKESEERYRTVVEQTTESIFLAHPQTRLILESNPAFQRLLGYTAEELRSMTLDDIIDHSPESIRQNIRRILKHRRYKVGERRYRCKDGSPVDVEVSVSAISYRGEELLCIVAHDITERKRAEARLRRSLNVLLALYEAGHVLSSSLDRQEIGAELLGIMQRVSSLAAAALRLREGSSGEFRLWESVGPEEVLVAASRTPTGSEARRAALASGRTQTFRLPEAGTPPAGLCLPLRVRDRVIGLLEAYGPESLLERETVELLSSLTSQAGSALENARLYGELAEHEQQLKELVGKLLVAQEEERHRVAYDVHDGLAQMLAASYQNLQAFAISHAPGTPEARRELESILNLLRSTVREARRIIADLRPTMLDDFGLGASVRQQVEALRAEGWEVSYDENLGDLRLPVGVETALFRIVQEALTNVRKHAGTDRVDILLRREGGEIRLEVRDGGSGFPPEKLLPEAPGERIGLSGMRERASLMGGRFEVRSKPGSGTAILVTIPESRVLEGGRD</sequence>
<dbReference type="SUPFAM" id="SSF55785">
    <property type="entry name" value="PYP-like sensor domain (PAS domain)"/>
    <property type="match status" value="1"/>
</dbReference>
<dbReference type="InterPro" id="IPR001610">
    <property type="entry name" value="PAC"/>
</dbReference>
<dbReference type="Pfam" id="PF07730">
    <property type="entry name" value="HisKA_3"/>
    <property type="match status" value="1"/>
</dbReference>
<dbReference type="PROSITE" id="PS50113">
    <property type="entry name" value="PAC"/>
    <property type="match status" value="1"/>
</dbReference>
<dbReference type="PROSITE" id="PS50109">
    <property type="entry name" value="HIS_KIN"/>
    <property type="match status" value="1"/>
</dbReference>
<dbReference type="Gene3D" id="1.20.5.1930">
    <property type="match status" value="1"/>
</dbReference>
<dbReference type="Pfam" id="PF00072">
    <property type="entry name" value="Response_reg"/>
    <property type="match status" value="1"/>
</dbReference>
<dbReference type="CDD" id="cd00156">
    <property type="entry name" value="REC"/>
    <property type="match status" value="1"/>
</dbReference>
<dbReference type="EC" id="2.7.13.3" evidence="4"/>
<dbReference type="Gene3D" id="3.30.565.10">
    <property type="entry name" value="Histidine kinase-like ATPase, C-terminal domain"/>
    <property type="match status" value="1"/>
</dbReference>
<keyword evidence="11" id="KW-0408">Iron</keyword>
<evidence type="ECO:0000256" key="2">
    <source>
        <dbReference type="ARBA" id="ARBA00001966"/>
    </source>
</evidence>
<dbReference type="Gene3D" id="3.30.450.40">
    <property type="match status" value="1"/>
</dbReference>
<dbReference type="Pfam" id="PF13426">
    <property type="entry name" value="PAS_9"/>
    <property type="match status" value="1"/>
</dbReference>
<dbReference type="InterPro" id="IPR029016">
    <property type="entry name" value="GAF-like_dom_sf"/>
</dbReference>
<evidence type="ECO:0000313" key="23">
    <source>
        <dbReference type="Proteomes" id="UP000295244"/>
    </source>
</evidence>
<dbReference type="GO" id="GO:0046983">
    <property type="term" value="F:protein dimerization activity"/>
    <property type="evidence" value="ECO:0007669"/>
    <property type="project" value="InterPro"/>
</dbReference>
<evidence type="ECO:0000256" key="13">
    <source>
        <dbReference type="ARBA" id="ARBA00023014"/>
    </source>
</evidence>
<dbReference type="InterPro" id="IPR004358">
    <property type="entry name" value="Sig_transdc_His_kin-like_C"/>
</dbReference>
<dbReference type="InterPro" id="IPR011712">
    <property type="entry name" value="Sig_transdc_His_kin_sub3_dim/P"/>
</dbReference>
<comment type="function">
    <text evidence="14">Member of the two-component regulatory system NreB/NreC involved in the control of dissimilatory nitrate/nitrite reduction in response to oxygen. NreB functions as a direct oxygen sensor histidine kinase which is autophosphorylated, in the absence of oxygen, probably at the conserved histidine residue, and transfers its phosphate group probably to a conserved aspartate residue of NreC. NreB/NreC activates the expression of the nitrate (narGHJI) and nitrite (nir) reductase operons, as well as the putative nitrate transporter gene narT.</text>
</comment>
<name>A0A4R1BM18_9ACTN</name>
<evidence type="ECO:0000256" key="14">
    <source>
        <dbReference type="ARBA" id="ARBA00024827"/>
    </source>
</evidence>
<evidence type="ECO:0000313" key="22">
    <source>
        <dbReference type="EMBL" id="TCJ18473.1"/>
    </source>
</evidence>
<dbReference type="GO" id="GO:0016020">
    <property type="term" value="C:membrane"/>
    <property type="evidence" value="ECO:0007669"/>
    <property type="project" value="InterPro"/>
</dbReference>
<keyword evidence="13" id="KW-0411">Iron-sulfur</keyword>
<keyword evidence="23" id="KW-1185">Reference proteome</keyword>
<evidence type="ECO:0000256" key="5">
    <source>
        <dbReference type="ARBA" id="ARBA00017322"/>
    </source>
</evidence>
<evidence type="ECO:0000259" key="21">
    <source>
        <dbReference type="PROSITE" id="PS50113"/>
    </source>
</evidence>
<keyword evidence="17" id="KW-0175">Coiled coil</keyword>
<keyword evidence="7" id="KW-0963">Cytoplasm</keyword>
<dbReference type="OrthoDB" id="9764154at2"/>
<dbReference type="Pfam" id="PF02518">
    <property type="entry name" value="HATPase_c"/>
    <property type="match status" value="1"/>
</dbReference>
<evidence type="ECO:0000256" key="10">
    <source>
        <dbReference type="ARBA" id="ARBA00022777"/>
    </source>
</evidence>
<evidence type="ECO:0000259" key="18">
    <source>
        <dbReference type="PROSITE" id="PS50109"/>
    </source>
</evidence>
<dbReference type="SUPFAM" id="SSF52172">
    <property type="entry name" value="CheY-like"/>
    <property type="match status" value="1"/>
</dbReference>
<comment type="catalytic activity">
    <reaction evidence="1">
        <text>ATP + protein L-histidine = ADP + protein N-phospho-L-histidine.</text>
        <dbReference type="EC" id="2.7.13.3"/>
    </reaction>
</comment>
<evidence type="ECO:0000256" key="12">
    <source>
        <dbReference type="ARBA" id="ARBA00023012"/>
    </source>
</evidence>
<evidence type="ECO:0000256" key="8">
    <source>
        <dbReference type="ARBA" id="ARBA00022679"/>
    </source>
</evidence>
<dbReference type="SMART" id="SM00448">
    <property type="entry name" value="REC"/>
    <property type="match status" value="1"/>
</dbReference>
<evidence type="ECO:0000256" key="16">
    <source>
        <dbReference type="PROSITE-ProRule" id="PRU00169"/>
    </source>
</evidence>
<dbReference type="InterPro" id="IPR003594">
    <property type="entry name" value="HATPase_dom"/>
</dbReference>
<dbReference type="Pfam" id="PF13492">
    <property type="entry name" value="GAF_3"/>
    <property type="match status" value="1"/>
</dbReference>
<dbReference type="EMBL" id="SKBU01000011">
    <property type="protein sequence ID" value="TCJ18473.1"/>
    <property type="molecule type" value="Genomic_DNA"/>
</dbReference>
<dbReference type="InterPro" id="IPR000014">
    <property type="entry name" value="PAS"/>
</dbReference>
<keyword evidence="10" id="KW-0418">Kinase</keyword>
<evidence type="ECO:0000259" key="19">
    <source>
        <dbReference type="PROSITE" id="PS50110"/>
    </source>
</evidence>
<evidence type="ECO:0000256" key="1">
    <source>
        <dbReference type="ARBA" id="ARBA00000085"/>
    </source>
</evidence>
<feature type="coiled-coil region" evidence="17">
    <location>
        <begin position="123"/>
        <end position="150"/>
    </location>
</feature>
<dbReference type="GO" id="GO:0000155">
    <property type="term" value="F:phosphorelay sensor kinase activity"/>
    <property type="evidence" value="ECO:0007669"/>
    <property type="project" value="InterPro"/>
</dbReference>